<protein>
    <submittedName>
        <fullName evidence="2">DDE-type integrase/transposase/recombinase</fullName>
    </submittedName>
</protein>
<dbReference type="SUPFAM" id="SSF53098">
    <property type="entry name" value="Ribonuclease H-like"/>
    <property type="match status" value="1"/>
</dbReference>
<organism evidence="2 3">
    <name type="scientific">Nocardia amamiensis</name>
    <dbReference type="NCBI Taxonomy" id="404578"/>
    <lineage>
        <taxon>Bacteria</taxon>
        <taxon>Bacillati</taxon>
        <taxon>Actinomycetota</taxon>
        <taxon>Actinomycetes</taxon>
        <taxon>Mycobacteriales</taxon>
        <taxon>Nocardiaceae</taxon>
        <taxon>Nocardia</taxon>
    </lineage>
</organism>
<sequence length="108" mass="11441">LWVGDVTEIPTLEGKLYLASVEDRFSGRLLGYATSAHHDAELACAALKMAAATRGGFDAIDGVVFHSDRGSEGGFNWSMQHFDVRAIVGDGSSPRRECAIRGPSAVGC</sequence>
<evidence type="ECO:0000313" key="2">
    <source>
        <dbReference type="EMBL" id="MBF6303015.1"/>
    </source>
</evidence>
<dbReference type="PANTHER" id="PTHR46889:SF4">
    <property type="entry name" value="TRANSPOSASE INSO FOR INSERTION SEQUENCE ELEMENT IS911B-RELATED"/>
    <property type="match status" value="1"/>
</dbReference>
<dbReference type="Proteomes" id="UP000702209">
    <property type="component" value="Unassembled WGS sequence"/>
</dbReference>
<evidence type="ECO:0000259" key="1">
    <source>
        <dbReference type="PROSITE" id="PS50994"/>
    </source>
</evidence>
<evidence type="ECO:0000313" key="3">
    <source>
        <dbReference type="Proteomes" id="UP000702209"/>
    </source>
</evidence>
<gene>
    <name evidence="2" type="ORF">IU459_36750</name>
</gene>
<dbReference type="InterPro" id="IPR050900">
    <property type="entry name" value="Transposase_IS3/IS150/IS904"/>
</dbReference>
<proteinExistence type="predicted"/>
<keyword evidence="3" id="KW-1185">Reference proteome</keyword>
<name>A0ABS0D2E5_9NOCA</name>
<accession>A0ABS0D2E5</accession>
<dbReference type="InterPro" id="IPR012337">
    <property type="entry name" value="RNaseH-like_sf"/>
</dbReference>
<dbReference type="PROSITE" id="PS50994">
    <property type="entry name" value="INTEGRASE"/>
    <property type="match status" value="1"/>
</dbReference>
<feature type="domain" description="Integrase catalytic" evidence="1">
    <location>
        <begin position="1"/>
        <end position="108"/>
    </location>
</feature>
<dbReference type="EMBL" id="JADLQX010000103">
    <property type="protein sequence ID" value="MBF6303015.1"/>
    <property type="molecule type" value="Genomic_DNA"/>
</dbReference>
<dbReference type="PANTHER" id="PTHR46889">
    <property type="entry name" value="TRANSPOSASE INSF FOR INSERTION SEQUENCE IS3B-RELATED"/>
    <property type="match status" value="1"/>
</dbReference>
<reference evidence="2 3" key="1">
    <citation type="submission" date="2020-10" db="EMBL/GenBank/DDBJ databases">
        <title>Identification of Nocardia species via Next-generation sequencing and recognition of intraspecies genetic diversity.</title>
        <authorList>
            <person name="Li P."/>
            <person name="Li P."/>
            <person name="Lu B."/>
        </authorList>
    </citation>
    <scope>NUCLEOTIDE SEQUENCE [LARGE SCALE GENOMIC DNA]</scope>
    <source>
        <strain evidence="2 3">BJ06-0157</strain>
    </source>
</reference>
<dbReference type="Gene3D" id="3.30.420.10">
    <property type="entry name" value="Ribonuclease H-like superfamily/Ribonuclease H"/>
    <property type="match status" value="1"/>
</dbReference>
<dbReference type="InterPro" id="IPR036397">
    <property type="entry name" value="RNaseH_sf"/>
</dbReference>
<dbReference type="Pfam" id="PF00665">
    <property type="entry name" value="rve"/>
    <property type="match status" value="1"/>
</dbReference>
<dbReference type="InterPro" id="IPR001584">
    <property type="entry name" value="Integrase_cat-core"/>
</dbReference>
<feature type="non-terminal residue" evidence="2">
    <location>
        <position position="1"/>
    </location>
</feature>
<comment type="caution">
    <text evidence="2">The sequence shown here is derived from an EMBL/GenBank/DDBJ whole genome shotgun (WGS) entry which is preliminary data.</text>
</comment>